<dbReference type="Proteomes" id="UP001596028">
    <property type="component" value="Unassembled WGS sequence"/>
</dbReference>
<comment type="caution">
    <text evidence="1">The sequence shown here is derived from an EMBL/GenBank/DDBJ whole genome shotgun (WGS) entry which is preliminary data.</text>
</comment>
<sequence length="243" mass="26171">MEVGTGIVVREAAKPALSLQLYEINRPVTNPLKNRAKVVIQVYEDGSFGKIWFKPTTSLAGYYYGTGGASIHKENYDPTAAYSVTYLALDTYTLGIAPQTISAEYAPNIRESVESLVREVVETRTETSVLANTKAQKQPPQWIGATLLSDWTGTIGYRKNEIGQLELRVIISGGVVTPLTTIAILPEGFRPRIAKAFRILRSESGAMANGELFINSVGRIAVSGGSTLTAGAEYAAMVVIPLG</sequence>
<accession>A0ABV9FKX8</accession>
<proteinExistence type="predicted"/>
<dbReference type="EMBL" id="JBHSEP010000031">
    <property type="protein sequence ID" value="MFC4601864.1"/>
    <property type="molecule type" value="Genomic_DNA"/>
</dbReference>
<organism evidence="1 2">
    <name type="scientific">Cohnella hongkongensis</name>
    <dbReference type="NCBI Taxonomy" id="178337"/>
    <lineage>
        <taxon>Bacteria</taxon>
        <taxon>Bacillati</taxon>
        <taxon>Bacillota</taxon>
        <taxon>Bacilli</taxon>
        <taxon>Bacillales</taxon>
        <taxon>Paenibacillaceae</taxon>
        <taxon>Cohnella</taxon>
    </lineage>
</organism>
<reference evidence="2" key="1">
    <citation type="journal article" date="2019" name="Int. J. Syst. Evol. Microbiol.">
        <title>The Global Catalogue of Microorganisms (GCM) 10K type strain sequencing project: providing services to taxonomists for standard genome sequencing and annotation.</title>
        <authorList>
            <consortium name="The Broad Institute Genomics Platform"/>
            <consortium name="The Broad Institute Genome Sequencing Center for Infectious Disease"/>
            <person name="Wu L."/>
            <person name="Ma J."/>
        </authorList>
    </citation>
    <scope>NUCLEOTIDE SEQUENCE [LARGE SCALE GENOMIC DNA]</scope>
    <source>
        <strain evidence="2">CCUG 49571</strain>
    </source>
</reference>
<gene>
    <name evidence="1" type="ORF">ACFO3S_26745</name>
</gene>
<name>A0ABV9FKX8_9BACL</name>
<evidence type="ECO:0000313" key="2">
    <source>
        <dbReference type="Proteomes" id="UP001596028"/>
    </source>
</evidence>
<keyword evidence="2" id="KW-1185">Reference proteome</keyword>
<protein>
    <submittedName>
        <fullName evidence="1">Uncharacterized protein</fullName>
    </submittedName>
</protein>
<evidence type="ECO:0000313" key="1">
    <source>
        <dbReference type="EMBL" id="MFC4601864.1"/>
    </source>
</evidence>
<dbReference type="RefSeq" id="WP_378102522.1">
    <property type="nucleotide sequence ID" value="NZ_JBHSEP010000031.1"/>
</dbReference>